<keyword evidence="3 5" id="KW-0732">Signal</keyword>
<feature type="region of interest" description="Disordered" evidence="4">
    <location>
        <begin position="424"/>
        <end position="445"/>
    </location>
</feature>
<evidence type="ECO:0000256" key="2">
    <source>
        <dbReference type="ARBA" id="ARBA00022448"/>
    </source>
</evidence>
<feature type="region of interest" description="Disordered" evidence="4">
    <location>
        <begin position="492"/>
        <end position="513"/>
    </location>
</feature>
<dbReference type="InterPro" id="IPR006059">
    <property type="entry name" value="SBP"/>
</dbReference>
<evidence type="ECO:0000256" key="3">
    <source>
        <dbReference type="ARBA" id="ARBA00022729"/>
    </source>
</evidence>
<keyword evidence="2" id="KW-0813">Transport</keyword>
<feature type="chain" id="PRO_5045495982" evidence="5">
    <location>
        <begin position="28"/>
        <end position="513"/>
    </location>
</feature>
<gene>
    <name evidence="6" type="ORF">ACFO8Q_05170</name>
</gene>
<sequence length="513" mass="56624">MKKQTLMKTTSLTLAGSLFLAACSSQTTQNNSNNQGAKVNPDKLVDAPFDGWVEGLPKIQAPEGFDWKQYAGTELTLISENTPPSSALAANIKKFEDVTGIKVKIEQSDLSVVVEKVGLDFNAKSAKNHIVYADPYQILAKNSTHFLDLNKFNNDPTLPHVPGGMQDFIESQLQVDGYMGSKDKLYTLPYDAPTMVLAYRKDVIEKYKDLFMKEKGFDWTPGPNLTWEQYYEMAKWINEKVKAGVITEVKYGTGHQAKQYDSLMCDFSNILAAYGGDYFQAENLGSVGTTKPGKSLLTSPEAIEAAKFYQKLLKEAAPGSTSWDWSGLAEAFAAGDIALAPEWHEFSSMFENPEKSKVAGKVGWAVLPKGPKRSAHIYGGTGVGISKYATEKEQKAAWLFLVWSTSPQAQYMILKSKDGGSTPTRHSVYGLPDVKKGMEPGTAESKQMPNLLAMKATLEAWKTENVYMRPKIPQWPQVDTFVFTELSKMLAGKQSPEDTMKEIAKKSDDATGN</sequence>
<organism evidence="6 7">
    <name type="scientific">Effusibacillus consociatus</name>
    <dbReference type="NCBI Taxonomy" id="1117041"/>
    <lineage>
        <taxon>Bacteria</taxon>
        <taxon>Bacillati</taxon>
        <taxon>Bacillota</taxon>
        <taxon>Bacilli</taxon>
        <taxon>Bacillales</taxon>
        <taxon>Alicyclobacillaceae</taxon>
        <taxon>Effusibacillus</taxon>
    </lineage>
</organism>
<keyword evidence="7" id="KW-1185">Reference proteome</keyword>
<protein>
    <submittedName>
        <fullName evidence="6">Extracellular solute-binding protein</fullName>
    </submittedName>
</protein>
<dbReference type="Gene3D" id="3.40.190.10">
    <property type="entry name" value="Periplasmic binding protein-like II"/>
    <property type="match status" value="2"/>
</dbReference>
<dbReference type="PROSITE" id="PS51257">
    <property type="entry name" value="PROKAR_LIPOPROTEIN"/>
    <property type="match status" value="1"/>
</dbReference>
<name>A0ABV9PZ17_9BACL</name>
<dbReference type="EMBL" id="JBHSHC010000029">
    <property type="protein sequence ID" value="MFC4766764.1"/>
    <property type="molecule type" value="Genomic_DNA"/>
</dbReference>
<feature type="signal peptide" evidence="5">
    <location>
        <begin position="1"/>
        <end position="27"/>
    </location>
</feature>
<dbReference type="SUPFAM" id="SSF53850">
    <property type="entry name" value="Periplasmic binding protein-like II"/>
    <property type="match status" value="1"/>
</dbReference>
<dbReference type="PANTHER" id="PTHR43649:SF34">
    <property type="entry name" value="ABC TRANSPORTER PERIPLASMIC-BINDING PROTEIN YCJN-RELATED"/>
    <property type="match status" value="1"/>
</dbReference>
<evidence type="ECO:0000256" key="5">
    <source>
        <dbReference type="SAM" id="SignalP"/>
    </source>
</evidence>
<evidence type="ECO:0000313" key="7">
    <source>
        <dbReference type="Proteomes" id="UP001596002"/>
    </source>
</evidence>
<dbReference type="PANTHER" id="PTHR43649">
    <property type="entry name" value="ARABINOSE-BINDING PROTEIN-RELATED"/>
    <property type="match status" value="1"/>
</dbReference>
<accession>A0ABV9PZ17</accession>
<evidence type="ECO:0000313" key="6">
    <source>
        <dbReference type="EMBL" id="MFC4766764.1"/>
    </source>
</evidence>
<dbReference type="RefSeq" id="WP_380024659.1">
    <property type="nucleotide sequence ID" value="NZ_JBHSHC010000029.1"/>
</dbReference>
<dbReference type="Pfam" id="PF01547">
    <property type="entry name" value="SBP_bac_1"/>
    <property type="match status" value="1"/>
</dbReference>
<comment type="caution">
    <text evidence="6">The sequence shown here is derived from an EMBL/GenBank/DDBJ whole genome shotgun (WGS) entry which is preliminary data.</text>
</comment>
<dbReference type="InterPro" id="IPR050490">
    <property type="entry name" value="Bact_solute-bd_prot1"/>
</dbReference>
<proteinExistence type="inferred from homology"/>
<evidence type="ECO:0000256" key="1">
    <source>
        <dbReference type="ARBA" id="ARBA00008520"/>
    </source>
</evidence>
<reference evidence="7" key="1">
    <citation type="journal article" date="2019" name="Int. J. Syst. Evol. Microbiol.">
        <title>The Global Catalogue of Microorganisms (GCM) 10K type strain sequencing project: providing services to taxonomists for standard genome sequencing and annotation.</title>
        <authorList>
            <consortium name="The Broad Institute Genomics Platform"/>
            <consortium name="The Broad Institute Genome Sequencing Center for Infectious Disease"/>
            <person name="Wu L."/>
            <person name="Ma J."/>
        </authorList>
    </citation>
    <scope>NUCLEOTIDE SEQUENCE [LARGE SCALE GENOMIC DNA]</scope>
    <source>
        <strain evidence="7">WYCCWR 12678</strain>
    </source>
</reference>
<comment type="similarity">
    <text evidence="1">Belongs to the bacterial solute-binding protein 1 family.</text>
</comment>
<evidence type="ECO:0000256" key="4">
    <source>
        <dbReference type="SAM" id="MobiDB-lite"/>
    </source>
</evidence>
<dbReference type="Proteomes" id="UP001596002">
    <property type="component" value="Unassembled WGS sequence"/>
</dbReference>
<feature type="compositionally biased region" description="Basic and acidic residues" evidence="4">
    <location>
        <begin position="495"/>
        <end position="513"/>
    </location>
</feature>